<dbReference type="InterPro" id="IPR038063">
    <property type="entry name" value="Transpep_catalytic_dom"/>
</dbReference>
<evidence type="ECO:0000256" key="6">
    <source>
        <dbReference type="ARBA" id="ARBA00023316"/>
    </source>
</evidence>
<feature type="active site" description="Proton donor/acceptor" evidence="7">
    <location>
        <position position="153"/>
    </location>
</feature>
<evidence type="ECO:0000256" key="5">
    <source>
        <dbReference type="ARBA" id="ARBA00022984"/>
    </source>
</evidence>
<dbReference type="PROSITE" id="PS52029">
    <property type="entry name" value="LD_TPASE"/>
    <property type="match status" value="1"/>
</dbReference>
<feature type="region of interest" description="Disordered" evidence="8">
    <location>
        <begin position="402"/>
        <end position="467"/>
    </location>
</feature>
<dbReference type="EMBL" id="JAFCLK010000001">
    <property type="protein sequence ID" value="MBR1134336.1"/>
    <property type="molecule type" value="Genomic_DNA"/>
</dbReference>
<evidence type="ECO:0000256" key="3">
    <source>
        <dbReference type="ARBA" id="ARBA00022679"/>
    </source>
</evidence>
<feature type="region of interest" description="Disordered" evidence="8">
    <location>
        <begin position="338"/>
        <end position="382"/>
    </location>
</feature>
<name>A0ABS5FZI7_9BRAD</name>
<feature type="signal peptide" evidence="9">
    <location>
        <begin position="1"/>
        <end position="17"/>
    </location>
</feature>
<evidence type="ECO:0000256" key="8">
    <source>
        <dbReference type="SAM" id="MobiDB-lite"/>
    </source>
</evidence>
<evidence type="ECO:0000256" key="7">
    <source>
        <dbReference type="PROSITE-ProRule" id="PRU01373"/>
    </source>
</evidence>
<comment type="caution">
    <text evidence="11">The sequence shown here is derived from an EMBL/GenBank/DDBJ whole genome shotgun (WGS) entry which is preliminary data.</text>
</comment>
<dbReference type="RefSeq" id="WP_172235833.1">
    <property type="nucleotide sequence ID" value="NZ_JABFDP010000004.1"/>
</dbReference>
<feature type="chain" id="PRO_5046976620" description="L,D-TPase catalytic domain-containing protein" evidence="9">
    <location>
        <begin position="18"/>
        <end position="491"/>
    </location>
</feature>
<evidence type="ECO:0000256" key="4">
    <source>
        <dbReference type="ARBA" id="ARBA00022960"/>
    </source>
</evidence>
<evidence type="ECO:0000313" key="11">
    <source>
        <dbReference type="EMBL" id="MBR1134336.1"/>
    </source>
</evidence>
<evidence type="ECO:0000259" key="10">
    <source>
        <dbReference type="PROSITE" id="PS52029"/>
    </source>
</evidence>
<protein>
    <recommendedName>
        <fullName evidence="10">L,D-TPase catalytic domain-containing protein</fullName>
    </recommendedName>
</protein>
<sequence length="491" mass="52283">MINRAFVRVLMTSAALAAGALLTGCNSDQVALATSAKANQPVPPKLVATIAEKDMDTQSPILVRVFKQEAELEVWKQDRSGKFALLKTYPICRWSGDLGPKVREGDRQAPEGFYSINPSQMNPQSAYYLSFNTGYPNAFDKALGRTGSQLMVHGDCSSRGCFAMTDEQIAEIYALGRESFFGGQRAFQFQAYPFRMTPMNMARHRNNPNMPFWRMIKEGYDHFEVTRQEPKVDFCEKKYVFNAQKPPGATHDPVFDAAAKCPAYVVPDEITTAVREKQQADEAEYAKLVAKGTPVAKLNTGIDGGMNPIFAARVPGASTGLSVPGEAPGLSLANFTPAPGTIPGHVNPPRAPTEDEVAAAPADSAPPPTTAPSARVAAVSAPDKPSFMSNLARKVGIASAETTATAKPAERTADSKTAEAKPTEGKPAPKPVAAKPAETKQAAARPPYKPAANEAPTTTGSASAQTQTALVSGAAPVLQSNSFDSRFAGFK</sequence>
<dbReference type="InterPro" id="IPR005490">
    <property type="entry name" value="LD_TPept_cat_dom"/>
</dbReference>
<dbReference type="Pfam" id="PF03734">
    <property type="entry name" value="YkuD"/>
    <property type="match status" value="1"/>
</dbReference>
<accession>A0ABS5FZI7</accession>
<dbReference type="PROSITE" id="PS51257">
    <property type="entry name" value="PROKAR_LIPOPROTEIN"/>
    <property type="match status" value="1"/>
</dbReference>
<feature type="compositionally biased region" description="Low complexity" evidence="8">
    <location>
        <begin position="431"/>
        <end position="444"/>
    </location>
</feature>
<keyword evidence="6 7" id="KW-0961">Cell wall biogenesis/degradation</keyword>
<comment type="similarity">
    <text evidence="2">Belongs to the YkuD family.</text>
</comment>
<feature type="compositionally biased region" description="Low complexity" evidence="8">
    <location>
        <begin position="455"/>
        <end position="467"/>
    </location>
</feature>
<dbReference type="SUPFAM" id="SSF141523">
    <property type="entry name" value="L,D-transpeptidase catalytic domain-like"/>
    <property type="match status" value="1"/>
</dbReference>
<feature type="domain" description="L,D-TPase catalytic" evidence="10">
    <location>
        <begin position="61"/>
        <end position="189"/>
    </location>
</feature>
<evidence type="ECO:0000256" key="9">
    <source>
        <dbReference type="SAM" id="SignalP"/>
    </source>
</evidence>
<dbReference type="PANTHER" id="PTHR36699">
    <property type="entry name" value="LD-TRANSPEPTIDASE"/>
    <property type="match status" value="1"/>
</dbReference>
<dbReference type="PANTHER" id="PTHR36699:SF1">
    <property type="entry name" value="L,D-TRANSPEPTIDASE YAFK-RELATED"/>
    <property type="match status" value="1"/>
</dbReference>
<proteinExistence type="inferred from homology"/>
<feature type="active site" description="Nucleophile" evidence="7">
    <location>
        <position position="161"/>
    </location>
</feature>
<keyword evidence="5 7" id="KW-0573">Peptidoglycan synthesis</keyword>
<dbReference type="Proteomes" id="UP001314635">
    <property type="component" value="Unassembled WGS sequence"/>
</dbReference>
<keyword evidence="9" id="KW-0732">Signal</keyword>
<keyword evidence="3" id="KW-0808">Transferase</keyword>
<keyword evidence="4 7" id="KW-0133">Cell shape</keyword>
<gene>
    <name evidence="11" type="ORF">JQ619_00995</name>
</gene>
<feature type="compositionally biased region" description="Basic and acidic residues" evidence="8">
    <location>
        <begin position="408"/>
        <end position="424"/>
    </location>
</feature>
<evidence type="ECO:0000313" key="12">
    <source>
        <dbReference type="Proteomes" id="UP001314635"/>
    </source>
</evidence>
<evidence type="ECO:0000256" key="2">
    <source>
        <dbReference type="ARBA" id="ARBA00005992"/>
    </source>
</evidence>
<evidence type="ECO:0000256" key="1">
    <source>
        <dbReference type="ARBA" id="ARBA00004752"/>
    </source>
</evidence>
<dbReference type="CDD" id="cd16913">
    <property type="entry name" value="YkuD_like"/>
    <property type="match status" value="1"/>
</dbReference>
<reference evidence="12" key="1">
    <citation type="journal article" date="2021" name="ISME J.">
        <title>Evolutionary origin and ecological implication of a unique nif island in free-living Bradyrhizobium lineages.</title>
        <authorList>
            <person name="Tao J."/>
        </authorList>
    </citation>
    <scope>NUCLEOTIDE SEQUENCE [LARGE SCALE GENOMIC DNA]</scope>
    <source>
        <strain evidence="12">SZCCT0094</strain>
    </source>
</reference>
<organism evidence="11 12">
    <name type="scientific">Bradyrhizobium denitrificans</name>
    <dbReference type="NCBI Taxonomy" id="2734912"/>
    <lineage>
        <taxon>Bacteria</taxon>
        <taxon>Pseudomonadati</taxon>
        <taxon>Pseudomonadota</taxon>
        <taxon>Alphaproteobacteria</taxon>
        <taxon>Hyphomicrobiales</taxon>
        <taxon>Nitrobacteraceae</taxon>
        <taxon>Bradyrhizobium</taxon>
    </lineage>
</organism>
<keyword evidence="12" id="KW-1185">Reference proteome</keyword>
<feature type="compositionally biased region" description="Low complexity" evidence="8">
    <location>
        <begin position="371"/>
        <end position="382"/>
    </location>
</feature>
<comment type="pathway">
    <text evidence="1 7">Cell wall biogenesis; peptidoglycan biosynthesis.</text>
</comment>